<dbReference type="Proteomes" id="UP000237000">
    <property type="component" value="Unassembled WGS sequence"/>
</dbReference>
<keyword evidence="1" id="KW-1133">Transmembrane helix</keyword>
<evidence type="ECO:0000313" key="3">
    <source>
        <dbReference type="Proteomes" id="UP000237000"/>
    </source>
</evidence>
<proteinExistence type="predicted"/>
<accession>A0A2P5DZZ6</accession>
<reference evidence="3" key="1">
    <citation type="submission" date="2016-06" db="EMBL/GenBank/DDBJ databases">
        <title>Parallel loss of symbiosis genes in relatives of nitrogen-fixing non-legume Parasponia.</title>
        <authorList>
            <person name="Van Velzen R."/>
            <person name="Holmer R."/>
            <person name="Bu F."/>
            <person name="Rutten L."/>
            <person name="Van Zeijl A."/>
            <person name="Liu W."/>
            <person name="Santuari L."/>
            <person name="Cao Q."/>
            <person name="Sharma T."/>
            <person name="Shen D."/>
            <person name="Roswanjaya Y."/>
            <person name="Wardhani T."/>
            <person name="Kalhor M.S."/>
            <person name="Jansen J."/>
            <person name="Van den Hoogen J."/>
            <person name="Gungor B."/>
            <person name="Hartog M."/>
            <person name="Hontelez J."/>
            <person name="Verver J."/>
            <person name="Yang W.-C."/>
            <person name="Schijlen E."/>
            <person name="Repin R."/>
            <person name="Schilthuizen M."/>
            <person name="Schranz E."/>
            <person name="Heidstra R."/>
            <person name="Miyata K."/>
            <person name="Fedorova E."/>
            <person name="Kohlen W."/>
            <person name="Bisseling T."/>
            <person name="Smit S."/>
            <person name="Geurts R."/>
        </authorList>
    </citation>
    <scope>NUCLEOTIDE SEQUENCE [LARGE SCALE GENOMIC DNA]</scope>
    <source>
        <strain evidence="3">cv. RG33-2</strain>
    </source>
</reference>
<dbReference type="EMBL" id="JXTC01000239">
    <property type="protein sequence ID" value="PON78871.1"/>
    <property type="molecule type" value="Genomic_DNA"/>
</dbReference>
<keyword evidence="1" id="KW-0812">Transmembrane</keyword>
<evidence type="ECO:0000313" key="2">
    <source>
        <dbReference type="EMBL" id="PON78871.1"/>
    </source>
</evidence>
<sequence>MDKYDYITIRTSMFYFGGFELFIFFVGWTTLMTLCQFENGLSAKLLKFYIAHEKKLEARLPNQEAIEKEDMQY</sequence>
<comment type="caution">
    <text evidence="2">The sequence shown here is derived from an EMBL/GenBank/DDBJ whole genome shotgun (WGS) entry which is preliminary data.</text>
</comment>
<gene>
    <name evidence="2" type="ORF">TorRG33x02_236990</name>
</gene>
<keyword evidence="1" id="KW-0472">Membrane</keyword>
<protein>
    <submittedName>
        <fullName evidence="2">Uncharacterized protein</fullName>
    </submittedName>
</protein>
<feature type="transmembrane region" description="Helical" evidence="1">
    <location>
        <begin position="12"/>
        <end position="34"/>
    </location>
</feature>
<evidence type="ECO:0000256" key="1">
    <source>
        <dbReference type="SAM" id="Phobius"/>
    </source>
</evidence>
<organism evidence="2 3">
    <name type="scientific">Trema orientale</name>
    <name type="common">Charcoal tree</name>
    <name type="synonym">Celtis orientalis</name>
    <dbReference type="NCBI Taxonomy" id="63057"/>
    <lineage>
        <taxon>Eukaryota</taxon>
        <taxon>Viridiplantae</taxon>
        <taxon>Streptophyta</taxon>
        <taxon>Embryophyta</taxon>
        <taxon>Tracheophyta</taxon>
        <taxon>Spermatophyta</taxon>
        <taxon>Magnoliopsida</taxon>
        <taxon>eudicotyledons</taxon>
        <taxon>Gunneridae</taxon>
        <taxon>Pentapetalae</taxon>
        <taxon>rosids</taxon>
        <taxon>fabids</taxon>
        <taxon>Rosales</taxon>
        <taxon>Cannabaceae</taxon>
        <taxon>Trema</taxon>
    </lineage>
</organism>
<keyword evidence="3" id="KW-1185">Reference proteome</keyword>
<dbReference type="InParanoid" id="A0A2P5DZZ6"/>
<name>A0A2P5DZZ6_TREOI</name>
<dbReference type="AlphaFoldDB" id="A0A2P5DZZ6"/>